<dbReference type="Proteomes" id="UP000661507">
    <property type="component" value="Unassembled WGS sequence"/>
</dbReference>
<keyword evidence="1" id="KW-0812">Transmembrane</keyword>
<feature type="transmembrane region" description="Helical" evidence="1">
    <location>
        <begin position="113"/>
        <end position="134"/>
    </location>
</feature>
<proteinExistence type="predicted"/>
<dbReference type="AlphaFoldDB" id="A0A917KR52"/>
<feature type="transmembrane region" description="Helical" evidence="1">
    <location>
        <begin position="82"/>
        <end position="101"/>
    </location>
</feature>
<reference evidence="2" key="1">
    <citation type="journal article" date="2014" name="Int. J. Syst. Evol. Microbiol.">
        <title>Complete genome sequence of Corynebacterium casei LMG S-19264T (=DSM 44701T), isolated from a smear-ripened cheese.</title>
        <authorList>
            <consortium name="US DOE Joint Genome Institute (JGI-PGF)"/>
            <person name="Walter F."/>
            <person name="Albersmeier A."/>
            <person name="Kalinowski J."/>
            <person name="Ruckert C."/>
        </authorList>
    </citation>
    <scope>NUCLEOTIDE SEQUENCE</scope>
    <source>
        <strain evidence="2">CGMCC 1.3617</strain>
    </source>
</reference>
<name>A0A917KR52_9PROT</name>
<feature type="transmembrane region" description="Helical" evidence="1">
    <location>
        <begin position="279"/>
        <end position="297"/>
    </location>
</feature>
<keyword evidence="1" id="KW-0472">Membrane</keyword>
<sequence>MDMHLLSPAFLIAAACAGLMGFAIQRGATCTVAAVDEILDKGSARRLVAMVEASAWVAAGLLVAQGLGVLGMMPVGYPLHDWTIVGAMLLGLGAWLNRACAFGSIARLGNGEWAYLATPIGYFAGCLAFTLLGVQSAPTPLTEGSPILRAPAWVALPVIAAMAWRLVRHARGSWTPHAATTVIGITFFVTLLLVGAWSYTDALAELSRGMAGSVVMRGLLFLALLAGAILGGSIAGRRGSTRIALPALLRCFAGGAVMASGALLVPGGNDGLILLGMPLLWPYAWVAFLTMCLTIVLPRLAQSGLRWCAAPRRSRPPRAGA</sequence>
<protein>
    <recommendedName>
        <fullName evidence="4">Sulphur transport domain-containing protein</fullName>
    </recommendedName>
</protein>
<reference evidence="2" key="2">
    <citation type="submission" date="2020-09" db="EMBL/GenBank/DDBJ databases">
        <authorList>
            <person name="Sun Q."/>
            <person name="Zhou Y."/>
        </authorList>
    </citation>
    <scope>NUCLEOTIDE SEQUENCE</scope>
    <source>
        <strain evidence="2">CGMCC 1.3617</strain>
    </source>
</reference>
<feature type="transmembrane region" description="Helical" evidence="1">
    <location>
        <begin position="179"/>
        <end position="199"/>
    </location>
</feature>
<keyword evidence="3" id="KW-1185">Reference proteome</keyword>
<evidence type="ECO:0008006" key="4">
    <source>
        <dbReference type="Google" id="ProtNLM"/>
    </source>
</evidence>
<feature type="transmembrane region" description="Helical" evidence="1">
    <location>
        <begin position="146"/>
        <end position="167"/>
    </location>
</feature>
<feature type="transmembrane region" description="Helical" evidence="1">
    <location>
        <begin position="214"/>
        <end position="235"/>
    </location>
</feature>
<accession>A0A917KR52</accession>
<evidence type="ECO:0000313" key="2">
    <source>
        <dbReference type="EMBL" id="GGJ22572.1"/>
    </source>
</evidence>
<dbReference type="EMBL" id="BMKW01000007">
    <property type="protein sequence ID" value="GGJ22572.1"/>
    <property type="molecule type" value="Genomic_DNA"/>
</dbReference>
<gene>
    <name evidence="2" type="ORF">GCM10011320_32240</name>
</gene>
<dbReference type="Pfam" id="PF04143">
    <property type="entry name" value="Sulf_transp"/>
    <property type="match status" value="1"/>
</dbReference>
<organism evidence="2 3">
    <name type="scientific">Neoroseomonas lacus</name>
    <dbReference type="NCBI Taxonomy" id="287609"/>
    <lineage>
        <taxon>Bacteria</taxon>
        <taxon>Pseudomonadati</taxon>
        <taxon>Pseudomonadota</taxon>
        <taxon>Alphaproteobacteria</taxon>
        <taxon>Acetobacterales</taxon>
        <taxon>Acetobacteraceae</taxon>
        <taxon>Neoroseomonas</taxon>
    </lineage>
</organism>
<evidence type="ECO:0000256" key="1">
    <source>
        <dbReference type="SAM" id="Phobius"/>
    </source>
</evidence>
<comment type="caution">
    <text evidence="2">The sequence shown here is derived from an EMBL/GenBank/DDBJ whole genome shotgun (WGS) entry which is preliminary data.</text>
</comment>
<dbReference type="InterPro" id="IPR007272">
    <property type="entry name" value="Sulf_transp_TsuA/YedE"/>
</dbReference>
<evidence type="ECO:0000313" key="3">
    <source>
        <dbReference type="Proteomes" id="UP000661507"/>
    </source>
</evidence>
<feature type="transmembrane region" description="Helical" evidence="1">
    <location>
        <begin position="247"/>
        <end position="267"/>
    </location>
</feature>
<keyword evidence="1" id="KW-1133">Transmembrane helix</keyword>